<dbReference type="NCBIfam" id="TIGR01120">
    <property type="entry name" value="rpiB"/>
    <property type="match status" value="1"/>
</dbReference>
<dbReference type="PIRSF" id="PIRSF005384">
    <property type="entry name" value="RpiB_LacA_B"/>
    <property type="match status" value="1"/>
</dbReference>
<comment type="similarity">
    <text evidence="1">Belongs to the LacAB/RpiB family.</text>
</comment>
<evidence type="ECO:0000313" key="6">
    <source>
        <dbReference type="Proteomes" id="UP001286174"/>
    </source>
</evidence>
<dbReference type="InterPro" id="IPR003500">
    <property type="entry name" value="RpiB_LacA_LacB"/>
</dbReference>
<reference evidence="5 6" key="1">
    <citation type="submission" date="2022-03" db="EMBL/GenBank/DDBJ databases">
        <title>Novel taxa within the pig intestine.</title>
        <authorList>
            <person name="Wylensek D."/>
            <person name="Bishof K."/>
            <person name="Afrizal A."/>
            <person name="Clavel T."/>
        </authorList>
    </citation>
    <scope>NUCLEOTIDE SEQUENCE [LARGE SCALE GENOMIC DNA]</scope>
    <source>
        <strain evidence="5 6">CLA-KB-P133</strain>
    </source>
</reference>
<name>A0AB35U6F7_9FIRM</name>
<organism evidence="5 6">
    <name type="scientific">Grylomicrobium aquisgranensis</name>
    <dbReference type="NCBI Taxonomy" id="2926318"/>
    <lineage>
        <taxon>Bacteria</taxon>
        <taxon>Bacillati</taxon>
        <taxon>Bacillota</taxon>
        <taxon>Erysipelotrichia</taxon>
        <taxon>Erysipelotrichales</taxon>
        <taxon>Erysipelotrichaceae</taxon>
        <taxon>Grylomicrobium</taxon>
    </lineage>
</organism>
<feature type="binding site" evidence="4">
    <location>
        <position position="109"/>
    </location>
    <ligand>
        <name>D-ribulose 5-phosphate</name>
        <dbReference type="ChEBI" id="CHEBI:58121"/>
    </ligand>
</feature>
<protein>
    <submittedName>
        <fullName evidence="5">Ribose 5-phosphate isomerase B</fullName>
        <ecNumber evidence="5">5.3.1.6</ecNumber>
    </submittedName>
</protein>
<feature type="active site" description="Proton donor" evidence="3">
    <location>
        <position position="98"/>
    </location>
</feature>
<dbReference type="GO" id="GO:0005975">
    <property type="term" value="P:carbohydrate metabolic process"/>
    <property type="evidence" value="ECO:0007669"/>
    <property type="project" value="InterPro"/>
</dbReference>
<dbReference type="EMBL" id="JALBUR010000010">
    <property type="protein sequence ID" value="MDX8419566.1"/>
    <property type="molecule type" value="Genomic_DNA"/>
</dbReference>
<evidence type="ECO:0000256" key="3">
    <source>
        <dbReference type="PIRSR" id="PIRSR005384-1"/>
    </source>
</evidence>
<feature type="binding site" evidence="4">
    <location>
        <begin position="66"/>
        <end position="70"/>
    </location>
    <ligand>
        <name>D-ribulose 5-phosphate</name>
        <dbReference type="ChEBI" id="CHEBI:58121"/>
    </ligand>
</feature>
<evidence type="ECO:0000256" key="1">
    <source>
        <dbReference type="ARBA" id="ARBA00008754"/>
    </source>
</evidence>
<evidence type="ECO:0000313" key="5">
    <source>
        <dbReference type="EMBL" id="MDX8419566.1"/>
    </source>
</evidence>
<dbReference type="InterPro" id="IPR051812">
    <property type="entry name" value="SPI_LacAB/RpiB"/>
</dbReference>
<dbReference type="PANTHER" id="PTHR43732:SF1">
    <property type="entry name" value="RIBOSE 5-PHOSPHATE ISOMERASE"/>
    <property type="match status" value="1"/>
</dbReference>
<keyword evidence="6" id="KW-1185">Reference proteome</keyword>
<dbReference type="SUPFAM" id="SSF89623">
    <property type="entry name" value="Ribose/Galactose isomerase RpiB/AlsB"/>
    <property type="match status" value="1"/>
</dbReference>
<dbReference type="PANTHER" id="PTHR43732">
    <property type="entry name" value="RIBOSE 5-PHOSPHATE ISOMERASE-RELATED"/>
    <property type="match status" value="1"/>
</dbReference>
<dbReference type="AlphaFoldDB" id="A0AB35U6F7"/>
<dbReference type="InterPro" id="IPR036569">
    <property type="entry name" value="RpiB_LacA_LacB_sf"/>
</dbReference>
<comment type="caution">
    <text evidence="5">The sequence shown here is derived from an EMBL/GenBank/DDBJ whole genome shotgun (WGS) entry which is preliminary data.</text>
</comment>
<sequence length="147" mass="16013">MKVGIANDHAAPEMKKELMAYLQEKGYEVVNYGTDTDASVDYPDYGLKLARAVAAGEVDRGIAICGTGVGMSIVCNKVKGVRCVHCSETFSAEYGRRHNDANVVAFGARVIGMGVAKQIVDVFLTTEFEGGRHQRRVDKIKAIEEEQ</sequence>
<dbReference type="Proteomes" id="UP001286174">
    <property type="component" value="Unassembled WGS sequence"/>
</dbReference>
<evidence type="ECO:0000256" key="4">
    <source>
        <dbReference type="PIRSR" id="PIRSR005384-2"/>
    </source>
</evidence>
<feature type="active site" description="Proton acceptor" evidence="3">
    <location>
        <position position="65"/>
    </location>
</feature>
<dbReference type="GO" id="GO:0004751">
    <property type="term" value="F:ribose-5-phosphate isomerase activity"/>
    <property type="evidence" value="ECO:0007669"/>
    <property type="project" value="UniProtKB-EC"/>
</dbReference>
<dbReference type="EC" id="5.3.1.6" evidence="5"/>
<evidence type="ECO:0000256" key="2">
    <source>
        <dbReference type="ARBA" id="ARBA00023235"/>
    </source>
</evidence>
<feature type="binding site" evidence="4">
    <location>
        <position position="136"/>
    </location>
    <ligand>
        <name>D-ribulose 5-phosphate</name>
        <dbReference type="ChEBI" id="CHEBI:58121"/>
    </ligand>
</feature>
<dbReference type="InterPro" id="IPR004785">
    <property type="entry name" value="RpiB"/>
</dbReference>
<proteinExistence type="inferred from homology"/>
<gene>
    <name evidence="5" type="primary">rpiB</name>
    <name evidence="5" type="ORF">MOZ60_05620</name>
</gene>
<dbReference type="Pfam" id="PF02502">
    <property type="entry name" value="LacAB_rpiB"/>
    <property type="match status" value="1"/>
</dbReference>
<dbReference type="NCBIfam" id="NF004051">
    <property type="entry name" value="PRK05571.1"/>
    <property type="match status" value="1"/>
</dbReference>
<accession>A0AB35U6F7</accession>
<feature type="binding site" evidence="4">
    <location>
        <begin position="8"/>
        <end position="9"/>
    </location>
    <ligand>
        <name>D-ribulose 5-phosphate</name>
        <dbReference type="ChEBI" id="CHEBI:58121"/>
    </ligand>
</feature>
<dbReference type="NCBIfam" id="TIGR00689">
    <property type="entry name" value="rpiB_lacA_lacB"/>
    <property type="match status" value="1"/>
</dbReference>
<feature type="binding site" evidence="4">
    <location>
        <position position="132"/>
    </location>
    <ligand>
        <name>D-ribulose 5-phosphate</name>
        <dbReference type="ChEBI" id="CHEBI:58121"/>
    </ligand>
</feature>
<keyword evidence="2 5" id="KW-0413">Isomerase</keyword>
<dbReference type="RefSeq" id="WP_277655250.1">
    <property type="nucleotide sequence ID" value="NZ_JALBUR010000010.1"/>
</dbReference>
<dbReference type="Gene3D" id="3.40.1400.10">
    <property type="entry name" value="Sugar-phosphate isomerase, RpiB/LacA/LacB"/>
    <property type="match status" value="1"/>
</dbReference>
<feature type="binding site" evidence="4">
    <location>
        <position position="99"/>
    </location>
    <ligand>
        <name>D-ribulose 5-phosphate</name>
        <dbReference type="ChEBI" id="CHEBI:58121"/>
    </ligand>
</feature>